<name>A0A261EV79_9BIFI</name>
<keyword evidence="2" id="KW-1003">Cell membrane</keyword>
<dbReference type="EMBL" id="MWWQ01000011">
    <property type="protein sequence ID" value="OZG50735.1"/>
    <property type="molecule type" value="Genomic_DNA"/>
</dbReference>
<dbReference type="PANTHER" id="PTHR33885:SF3">
    <property type="entry name" value="PHAGE SHOCK PROTEIN C"/>
    <property type="match status" value="1"/>
</dbReference>
<feature type="region of interest" description="Disordered" evidence="6">
    <location>
        <begin position="151"/>
        <end position="173"/>
    </location>
</feature>
<dbReference type="Pfam" id="PF04024">
    <property type="entry name" value="PspC"/>
    <property type="match status" value="1"/>
</dbReference>
<feature type="region of interest" description="Disordered" evidence="6">
    <location>
        <begin position="413"/>
        <end position="435"/>
    </location>
</feature>
<comment type="subcellular location">
    <subcellularLocation>
        <location evidence="1">Cell membrane</location>
        <topology evidence="1">Single-pass membrane protein</topology>
    </subcellularLocation>
</comment>
<keyword evidence="3 7" id="KW-0812">Transmembrane</keyword>
<dbReference type="AlphaFoldDB" id="A0A261EV79"/>
<feature type="transmembrane region" description="Helical" evidence="7">
    <location>
        <begin position="291"/>
        <end position="308"/>
    </location>
</feature>
<feature type="transmembrane region" description="Helical" evidence="7">
    <location>
        <begin position="65"/>
        <end position="89"/>
    </location>
</feature>
<feature type="transmembrane region" description="Helical" evidence="7">
    <location>
        <begin position="264"/>
        <end position="284"/>
    </location>
</feature>
<organism evidence="9 10">
    <name type="scientific">Pseudoscardovia suis</name>
    <dbReference type="NCBI Taxonomy" id="987063"/>
    <lineage>
        <taxon>Bacteria</taxon>
        <taxon>Bacillati</taxon>
        <taxon>Actinomycetota</taxon>
        <taxon>Actinomycetes</taxon>
        <taxon>Bifidobacteriales</taxon>
        <taxon>Bifidobacteriaceae</taxon>
        <taxon>Pseudoscardovia</taxon>
    </lineage>
</organism>
<keyword evidence="10" id="KW-1185">Reference proteome</keyword>
<evidence type="ECO:0000256" key="1">
    <source>
        <dbReference type="ARBA" id="ARBA00004162"/>
    </source>
</evidence>
<gene>
    <name evidence="9" type="ORF">PSSU_1171</name>
</gene>
<evidence type="ECO:0000256" key="4">
    <source>
        <dbReference type="ARBA" id="ARBA00022989"/>
    </source>
</evidence>
<dbReference type="Proteomes" id="UP000216454">
    <property type="component" value="Unassembled WGS sequence"/>
</dbReference>
<evidence type="ECO:0000256" key="5">
    <source>
        <dbReference type="ARBA" id="ARBA00023136"/>
    </source>
</evidence>
<dbReference type="GO" id="GO:0005886">
    <property type="term" value="C:plasma membrane"/>
    <property type="evidence" value="ECO:0007669"/>
    <property type="project" value="UniProtKB-SubCell"/>
</dbReference>
<dbReference type="InterPro" id="IPR007168">
    <property type="entry name" value="Phageshock_PspC_N"/>
</dbReference>
<feature type="region of interest" description="Disordered" evidence="6">
    <location>
        <begin position="1"/>
        <end position="20"/>
    </location>
</feature>
<dbReference type="PANTHER" id="PTHR33885">
    <property type="entry name" value="PHAGE SHOCK PROTEIN C"/>
    <property type="match status" value="1"/>
</dbReference>
<dbReference type="InterPro" id="IPR052027">
    <property type="entry name" value="PspC"/>
</dbReference>
<feature type="compositionally biased region" description="Acidic residues" evidence="6">
    <location>
        <begin position="413"/>
        <end position="427"/>
    </location>
</feature>
<proteinExistence type="predicted"/>
<comment type="caution">
    <text evidence="9">The sequence shown here is derived from an EMBL/GenBank/DDBJ whole genome shotgun (WGS) entry which is preliminary data.</text>
</comment>
<evidence type="ECO:0000259" key="8">
    <source>
        <dbReference type="Pfam" id="PF04024"/>
    </source>
</evidence>
<dbReference type="OrthoDB" id="7359894at2"/>
<evidence type="ECO:0000256" key="3">
    <source>
        <dbReference type="ARBA" id="ARBA00022692"/>
    </source>
</evidence>
<evidence type="ECO:0000313" key="9">
    <source>
        <dbReference type="EMBL" id="OZG50735.1"/>
    </source>
</evidence>
<feature type="transmembrane region" description="Helical" evidence="7">
    <location>
        <begin position="109"/>
        <end position="142"/>
    </location>
</feature>
<dbReference type="RefSeq" id="WP_157847268.1">
    <property type="nucleotide sequence ID" value="NZ_MWWQ01000011.1"/>
</dbReference>
<evidence type="ECO:0000256" key="2">
    <source>
        <dbReference type="ARBA" id="ARBA00022475"/>
    </source>
</evidence>
<keyword evidence="5 7" id="KW-0472">Membrane</keyword>
<reference evidence="9 10" key="1">
    <citation type="journal article" date="2017" name="BMC Genomics">
        <title>Comparative genomic and phylogenomic analyses of the Bifidobacteriaceae family.</title>
        <authorList>
            <person name="Lugli G.A."/>
            <person name="Milani C."/>
            <person name="Turroni F."/>
            <person name="Duranti S."/>
            <person name="Mancabelli L."/>
            <person name="Mangifesta M."/>
            <person name="Ferrario C."/>
            <person name="Modesto M."/>
            <person name="Mattarelli P."/>
            <person name="Jiri K."/>
            <person name="van Sinderen D."/>
            <person name="Ventura M."/>
        </authorList>
    </citation>
    <scope>NUCLEOTIDE SEQUENCE [LARGE SCALE GENOMIC DNA]</scope>
    <source>
        <strain evidence="9 10">DSM 24744</strain>
    </source>
</reference>
<feature type="domain" description="Phage shock protein PspC N-terminal" evidence="8">
    <location>
        <begin position="40"/>
        <end position="91"/>
    </location>
</feature>
<evidence type="ECO:0000313" key="10">
    <source>
        <dbReference type="Proteomes" id="UP000216454"/>
    </source>
</evidence>
<keyword evidence="4 7" id="KW-1133">Transmembrane helix</keyword>
<evidence type="ECO:0000256" key="7">
    <source>
        <dbReference type="SAM" id="Phobius"/>
    </source>
</evidence>
<feature type="compositionally biased region" description="Low complexity" evidence="6">
    <location>
        <begin position="1"/>
        <end position="18"/>
    </location>
</feature>
<accession>A0A261EV79</accession>
<feature type="transmembrane region" description="Helical" evidence="7">
    <location>
        <begin position="223"/>
        <end position="244"/>
    </location>
</feature>
<evidence type="ECO:0000256" key="6">
    <source>
        <dbReference type="SAM" id="MobiDB-lite"/>
    </source>
</evidence>
<sequence>MNADSPTGNGTPGQQPPRQQREAVGHSFFNWIRSLGIQRTRDRWIGGVSGAIAGQLGWDPLIVRIIWLALAFLGGFGVMLYGIAWMLLPDERDGRIIAQSAIEDGELPAGFWGALIFILIGCPASAPLSIPALILIAVLLGIRYRKSSKSPHGAPSQAPAGAPSAAFASSTAPRTGAPSATAASYAHNASGTSGYAAPVAPAVSATPAAPFTAKRKRPSAGPAVVGACAGIIAITLGLVLLAYVRTGSPWNYAINGVDLLKALAIWSVASVAFLGVSLIFTGMAGRKGGGLTALSILMVVVALCATGMDYTARYSTIDGISNQQAVVRVAGSDATYTSSDFDALARGTVVWGSNTTIDLSNWNSIRDTTCPEGTLPLWATASTVTIRIPASCKATFFETGQSSFVLMGNLEGGETEEDLDGTMDDEDSTHTSQAPSIEPVLHIPVMATASHVKIETV</sequence>
<protein>
    <submittedName>
        <fullName evidence="9">PspC domain-containing protein</fullName>
    </submittedName>
</protein>